<evidence type="ECO:0000256" key="2">
    <source>
        <dbReference type="SAM" id="MobiDB-lite"/>
    </source>
</evidence>
<gene>
    <name evidence="3" type="ORF">OEZ85_005502</name>
</gene>
<dbReference type="Pfam" id="PF05721">
    <property type="entry name" value="PhyH"/>
    <property type="match status" value="1"/>
</dbReference>
<dbReference type="InterPro" id="IPR008775">
    <property type="entry name" value="Phytyl_CoA_dOase-like"/>
</dbReference>
<organism evidence="3 4">
    <name type="scientific">Tetradesmus obliquus</name>
    <name type="common">Green alga</name>
    <name type="synonym">Acutodesmus obliquus</name>
    <dbReference type="NCBI Taxonomy" id="3088"/>
    <lineage>
        <taxon>Eukaryota</taxon>
        <taxon>Viridiplantae</taxon>
        <taxon>Chlorophyta</taxon>
        <taxon>core chlorophytes</taxon>
        <taxon>Chlorophyceae</taxon>
        <taxon>CS clade</taxon>
        <taxon>Sphaeropleales</taxon>
        <taxon>Scenedesmaceae</taxon>
        <taxon>Tetradesmus</taxon>
    </lineage>
</organism>
<dbReference type="SUPFAM" id="SSF51197">
    <property type="entry name" value="Clavaminate synthase-like"/>
    <property type="match status" value="1"/>
</dbReference>
<feature type="region of interest" description="Disordered" evidence="2">
    <location>
        <begin position="1"/>
        <end position="25"/>
    </location>
</feature>
<dbReference type="Gene3D" id="2.60.120.620">
    <property type="entry name" value="q2cbj1_9rhob like domain"/>
    <property type="match status" value="1"/>
</dbReference>
<protein>
    <recommendedName>
        <fullName evidence="5">Fe2OG dioxygenase domain-containing protein</fullName>
    </recommendedName>
</protein>
<evidence type="ECO:0000256" key="1">
    <source>
        <dbReference type="ARBA" id="ARBA00001962"/>
    </source>
</evidence>
<sequence length="421" mass="45779">MLKQPGNSDTVLQATSQWEPSPLGRSDVKKSLECNSLQNLNTVPRLPAMPSILDQWRRPYTAGPLTADEAEQYWSHGYVVKQGCLQMQDLQPSLEAIARRVDDLAAKLQAAGLISDPCSSLGVFQRLAALEQQFPDAGVLVHKDGRLPPEFAALWSHPTLLAIAQQLLGPHVGGHPSWNVRAKTPRAEGGDVPWHQDSAYCSPDARQTLQVTAWIPLLDVDAANGCMQLLRGGHLAGRTVAHTAASGNTWHVAMDEAAAAAELGLDLAADLVTVPMKAGDVLLFNNLIPHRSLDNTSDRIRWSLDLRWQHPDLPDGAYGLKRSIRMTDPADPSYVIPWAGWADVDKKTGQQQQQQQQQQGSDDDLDSTETGVAAAAAAADVEDPLSSVLVGPWLDLWPITHHNKHTRAWLAMKGSAAITDQ</sequence>
<dbReference type="Proteomes" id="UP001244341">
    <property type="component" value="Chromosome 11b"/>
</dbReference>
<reference evidence="3 4" key="1">
    <citation type="submission" date="2023-05" db="EMBL/GenBank/DDBJ databases">
        <title>A 100% complete, gapless, phased diploid assembly of the Scenedesmus obliquus UTEX 3031 genome.</title>
        <authorList>
            <person name="Biondi T.C."/>
            <person name="Hanschen E.R."/>
            <person name="Kwon T."/>
            <person name="Eng W."/>
            <person name="Kruse C.P.S."/>
            <person name="Koehler S.I."/>
            <person name="Kunde Y."/>
            <person name="Gleasner C.D."/>
            <person name="You Mak K.T."/>
            <person name="Polle J."/>
            <person name="Hovde B.T."/>
            <person name="Starkenburg S.R."/>
        </authorList>
    </citation>
    <scope>NUCLEOTIDE SEQUENCE [LARGE SCALE GENOMIC DNA]</scope>
    <source>
        <strain evidence="3 4">DOE0152z</strain>
    </source>
</reference>
<evidence type="ECO:0000313" key="3">
    <source>
        <dbReference type="EMBL" id="WIA19560.1"/>
    </source>
</evidence>
<dbReference type="PANTHER" id="PTHR20883">
    <property type="entry name" value="PHYTANOYL-COA DIOXYGENASE DOMAIN CONTAINING 1"/>
    <property type="match status" value="1"/>
</dbReference>
<evidence type="ECO:0008006" key="5">
    <source>
        <dbReference type="Google" id="ProtNLM"/>
    </source>
</evidence>
<dbReference type="PANTHER" id="PTHR20883:SF14">
    <property type="entry name" value="PHYTANOYL-COA DIOXYGENASE"/>
    <property type="match status" value="1"/>
</dbReference>
<name>A0ABY8UE54_TETOB</name>
<comment type="cofactor">
    <cofactor evidence="1">
        <name>Fe cation</name>
        <dbReference type="ChEBI" id="CHEBI:24875"/>
    </cofactor>
</comment>
<keyword evidence="4" id="KW-1185">Reference proteome</keyword>
<feature type="compositionally biased region" description="Polar residues" evidence="2">
    <location>
        <begin position="1"/>
        <end position="19"/>
    </location>
</feature>
<dbReference type="EMBL" id="CP126218">
    <property type="protein sequence ID" value="WIA19560.1"/>
    <property type="molecule type" value="Genomic_DNA"/>
</dbReference>
<proteinExistence type="predicted"/>
<accession>A0ABY8UE54</accession>
<feature type="region of interest" description="Disordered" evidence="2">
    <location>
        <begin position="345"/>
        <end position="374"/>
    </location>
</feature>
<evidence type="ECO:0000313" key="4">
    <source>
        <dbReference type="Proteomes" id="UP001244341"/>
    </source>
</evidence>
<feature type="compositionally biased region" description="Low complexity" evidence="2">
    <location>
        <begin position="350"/>
        <end position="359"/>
    </location>
</feature>